<dbReference type="EMBL" id="PVQB02001124">
    <property type="protein sequence ID" value="KAF4332245.1"/>
    <property type="molecule type" value="Genomic_DNA"/>
</dbReference>
<evidence type="ECO:0000313" key="3">
    <source>
        <dbReference type="Proteomes" id="UP000730481"/>
    </source>
</evidence>
<feature type="compositionally biased region" description="Polar residues" evidence="1">
    <location>
        <begin position="242"/>
        <end position="264"/>
    </location>
</feature>
<feature type="compositionally biased region" description="Polar residues" evidence="1">
    <location>
        <begin position="89"/>
        <end position="106"/>
    </location>
</feature>
<organism evidence="2 3">
    <name type="scientific">Fusarium beomiforme</name>
    <dbReference type="NCBI Taxonomy" id="44412"/>
    <lineage>
        <taxon>Eukaryota</taxon>
        <taxon>Fungi</taxon>
        <taxon>Dikarya</taxon>
        <taxon>Ascomycota</taxon>
        <taxon>Pezizomycotina</taxon>
        <taxon>Sordariomycetes</taxon>
        <taxon>Hypocreomycetidae</taxon>
        <taxon>Hypocreales</taxon>
        <taxon>Nectriaceae</taxon>
        <taxon>Fusarium</taxon>
        <taxon>Fusarium burgessii species complex</taxon>
    </lineage>
</organism>
<name>A0A9P5DQZ0_9HYPO</name>
<accession>A0A9P5DQZ0</accession>
<feature type="compositionally biased region" description="Polar residues" evidence="1">
    <location>
        <begin position="1"/>
        <end position="34"/>
    </location>
</feature>
<protein>
    <submittedName>
        <fullName evidence="2">Oviduct-specific glyco</fullName>
    </submittedName>
</protein>
<feature type="compositionally biased region" description="Low complexity" evidence="1">
    <location>
        <begin position="299"/>
        <end position="308"/>
    </location>
</feature>
<keyword evidence="3" id="KW-1185">Reference proteome</keyword>
<dbReference type="AlphaFoldDB" id="A0A9P5DQZ0"/>
<proteinExistence type="predicted"/>
<reference evidence="2" key="1">
    <citation type="journal article" date="2017" name="Mycologia">
        <title>Fusarium algeriense, sp. nov., a novel toxigenic crown rot pathogen of durum wheat from Algeria is nested in the Fusarium burgessii species complex.</title>
        <authorList>
            <person name="Laraba I."/>
            <person name="Keddad A."/>
            <person name="Boureghda H."/>
            <person name="Abdallah N."/>
            <person name="Vaughan M.M."/>
            <person name="Proctor R.H."/>
            <person name="Busman M."/>
            <person name="O'Donnell K."/>
        </authorList>
    </citation>
    <scope>NUCLEOTIDE SEQUENCE</scope>
    <source>
        <strain evidence="2">NRRL 25174</strain>
    </source>
</reference>
<feature type="region of interest" description="Disordered" evidence="1">
    <location>
        <begin position="217"/>
        <end position="308"/>
    </location>
</feature>
<feature type="region of interest" description="Disordered" evidence="1">
    <location>
        <begin position="89"/>
        <end position="180"/>
    </location>
</feature>
<feature type="compositionally biased region" description="Polar residues" evidence="1">
    <location>
        <begin position="114"/>
        <end position="140"/>
    </location>
</feature>
<reference evidence="2" key="2">
    <citation type="submission" date="2020-02" db="EMBL/GenBank/DDBJ databases">
        <title>Identification and distribution of gene clusters putatively required for synthesis of sphingolipid metabolism inhibitors in phylogenetically diverse species of the filamentous fungus Fusarium.</title>
        <authorList>
            <person name="Kim H.-S."/>
            <person name="Busman M."/>
            <person name="Brown D.W."/>
            <person name="Divon H."/>
            <person name="Uhlig S."/>
            <person name="Proctor R.H."/>
        </authorList>
    </citation>
    <scope>NUCLEOTIDE SEQUENCE</scope>
    <source>
        <strain evidence="2">NRRL 25174</strain>
    </source>
</reference>
<evidence type="ECO:0000313" key="2">
    <source>
        <dbReference type="EMBL" id="KAF4332245.1"/>
    </source>
</evidence>
<sequence length="689" mass="72420">MTLYPTTSEVATSNDLSVVTESDGLESTHTSQPRSLPLVSPPSITTGSDGEISTEVVPTQIGSGIFEVTSNPNSLTSLDLSASGTGSNHITNTPFTSSGNQESPHLSTDHLVTASDTPNTALPPASTNDLIKTSDVTSEVRSGDIVPSTVTAGQETTSMEHAGESTSSDTAVPKPSGISTIKTERTGETTAFNTNTLATILSTSDIESGASIATSYESDAPHLPLTQTSASSLGETKGSESDIGSPTHRASTSTYSEPLSTSVPESDVNGVTGIPSTKLTTQEEAHSTDVDSTGAAQITTTGDSSSSTTYLAVPVTTSVSKPEPRDDGFVLPCNMWFFDACIGPISGWGISLPPGTYPPGPPPALSDNPKGGIQINTNRPLPDWPGFIVGPGNTPTFSDEPTACETDSAELCVTSTSYGVSVDATATSTVTSDVSSTCGIVYGCKVQDHSQTVTATEVTTASEEAPAPSLHAMETWPDMQETEAELQSIAKRVESELDSLFGTATRMATTTTEDASLPTQSVWEGTCPAKNGPYPTVIDGKFPENMGEKCLCEWNTWMKTDKTLEPYTVDQLEKAIGGFCDGSRVLRKPVSNASPDYAVHTFPTDGTHGILIQAGWATPPLWNVTDERCKAKSDLVLAESCKTALWRFECRGAKKEDLWGGTYYEVFDEGGCVRWLLTPAHLPDAKASE</sequence>
<feature type="compositionally biased region" description="Polar residues" evidence="1">
    <location>
        <begin position="225"/>
        <end position="234"/>
    </location>
</feature>
<feature type="compositionally biased region" description="Polar residues" evidence="1">
    <location>
        <begin position="148"/>
        <end position="170"/>
    </location>
</feature>
<evidence type="ECO:0000256" key="1">
    <source>
        <dbReference type="SAM" id="MobiDB-lite"/>
    </source>
</evidence>
<dbReference type="OrthoDB" id="5098484at2759"/>
<gene>
    <name evidence="2" type="ORF">FBEOM_13965</name>
</gene>
<comment type="caution">
    <text evidence="2">The sequence shown here is derived from an EMBL/GenBank/DDBJ whole genome shotgun (WGS) entry which is preliminary data.</text>
</comment>
<dbReference type="Proteomes" id="UP000730481">
    <property type="component" value="Unassembled WGS sequence"/>
</dbReference>
<feature type="region of interest" description="Disordered" evidence="1">
    <location>
        <begin position="1"/>
        <end position="51"/>
    </location>
</feature>